<dbReference type="AlphaFoldDB" id="A0AA88DYA7"/>
<keyword evidence="1" id="KW-1133">Transmembrane helix</keyword>
<dbReference type="InterPro" id="IPR045272">
    <property type="entry name" value="ANXUR1/2-like"/>
</dbReference>
<organism evidence="2 3">
    <name type="scientific">Ficus carica</name>
    <name type="common">Common fig</name>
    <dbReference type="NCBI Taxonomy" id="3494"/>
    <lineage>
        <taxon>Eukaryota</taxon>
        <taxon>Viridiplantae</taxon>
        <taxon>Streptophyta</taxon>
        <taxon>Embryophyta</taxon>
        <taxon>Tracheophyta</taxon>
        <taxon>Spermatophyta</taxon>
        <taxon>Magnoliopsida</taxon>
        <taxon>eudicotyledons</taxon>
        <taxon>Gunneridae</taxon>
        <taxon>Pentapetalae</taxon>
        <taxon>rosids</taxon>
        <taxon>fabids</taxon>
        <taxon>Rosales</taxon>
        <taxon>Moraceae</taxon>
        <taxon>Ficeae</taxon>
        <taxon>Ficus</taxon>
    </lineage>
</organism>
<sequence length="200" mass="22483">MRSIMKNSSNKYLSLQTLLLVILHAFKLFVISAIFTDAIIKAAQSVPYIPQDSITIDCGYSRNNTAFDLRKEDLVPYGTAWLSHSEFTYMIPVSTPGSKFIRKSIMKELYVPIEKSIVNITFTPESSVSEAFVFVNGIEVVSTAADLYCLDSNDGNHGHVLVGQDSFYYLENDTSLKTMYRINIGGKEFTPAEDTGFFRR</sequence>
<keyword evidence="1" id="KW-0472">Membrane</keyword>
<proteinExistence type="predicted"/>
<evidence type="ECO:0008006" key="4">
    <source>
        <dbReference type="Google" id="ProtNLM"/>
    </source>
</evidence>
<dbReference type="EMBL" id="BTGU01000165">
    <property type="protein sequence ID" value="GMN64001.1"/>
    <property type="molecule type" value="Genomic_DNA"/>
</dbReference>
<gene>
    <name evidence="2" type="ORF">TIFTF001_033077</name>
</gene>
<name>A0AA88DYA7_FICCA</name>
<keyword evidence="3" id="KW-1185">Reference proteome</keyword>
<protein>
    <recommendedName>
        <fullName evidence="4">Malectin-like domain-containing protein</fullName>
    </recommendedName>
</protein>
<evidence type="ECO:0000313" key="2">
    <source>
        <dbReference type="EMBL" id="GMN64001.1"/>
    </source>
</evidence>
<accession>A0AA88DYA7</accession>
<dbReference type="Gramene" id="FCD_00037767-RA">
    <property type="protein sequence ID" value="FCD_00037767-RA:cds"/>
    <property type="gene ID" value="FCD_00037767"/>
</dbReference>
<reference evidence="2" key="1">
    <citation type="submission" date="2023-07" db="EMBL/GenBank/DDBJ databases">
        <title>draft genome sequence of fig (Ficus carica).</title>
        <authorList>
            <person name="Takahashi T."/>
            <person name="Nishimura K."/>
        </authorList>
    </citation>
    <scope>NUCLEOTIDE SEQUENCE</scope>
</reference>
<dbReference type="GO" id="GO:0004714">
    <property type="term" value="F:transmembrane receptor protein tyrosine kinase activity"/>
    <property type="evidence" value="ECO:0007669"/>
    <property type="project" value="InterPro"/>
</dbReference>
<evidence type="ECO:0000256" key="1">
    <source>
        <dbReference type="SAM" id="Phobius"/>
    </source>
</evidence>
<feature type="transmembrane region" description="Helical" evidence="1">
    <location>
        <begin position="12"/>
        <end position="35"/>
    </location>
</feature>
<keyword evidence="1" id="KW-0812">Transmembrane</keyword>
<evidence type="ECO:0000313" key="3">
    <source>
        <dbReference type="Proteomes" id="UP001187192"/>
    </source>
</evidence>
<dbReference type="PANTHER" id="PTHR34590">
    <property type="entry name" value="OS03G0124300 PROTEIN-RELATED"/>
    <property type="match status" value="1"/>
</dbReference>
<comment type="caution">
    <text evidence="2">The sequence shown here is derived from an EMBL/GenBank/DDBJ whole genome shotgun (WGS) entry which is preliminary data.</text>
</comment>
<dbReference type="Proteomes" id="UP001187192">
    <property type="component" value="Unassembled WGS sequence"/>
</dbReference>